<evidence type="ECO:0000256" key="3">
    <source>
        <dbReference type="ARBA" id="ARBA00022840"/>
    </source>
</evidence>
<feature type="domain" description="Carboxyltransferase" evidence="4">
    <location>
        <begin position="23"/>
        <end position="289"/>
    </location>
</feature>
<reference evidence="5 6" key="1">
    <citation type="journal article" date="2019" name="Int. J. Syst. Evol. Microbiol.">
        <title>The Global Catalogue of Microorganisms (GCM) 10K type strain sequencing project: providing services to taxonomists for standard genome sequencing and annotation.</title>
        <authorList>
            <consortium name="The Broad Institute Genomics Platform"/>
            <consortium name="The Broad Institute Genome Sequencing Center for Infectious Disease"/>
            <person name="Wu L."/>
            <person name="Ma J."/>
        </authorList>
    </citation>
    <scope>NUCLEOTIDE SEQUENCE [LARGE SCALE GENOMIC DNA]</scope>
    <source>
        <strain evidence="5 6">JCM 15591</strain>
    </source>
</reference>
<dbReference type="NCBIfam" id="TIGR00724">
    <property type="entry name" value="urea_amlyse_rel"/>
    <property type="match status" value="1"/>
</dbReference>
<keyword evidence="1" id="KW-0547">Nucleotide-binding</keyword>
<dbReference type="InterPro" id="IPR003778">
    <property type="entry name" value="CT_A_B"/>
</dbReference>
<dbReference type="SUPFAM" id="SSF50891">
    <property type="entry name" value="Cyclophilin-like"/>
    <property type="match status" value="1"/>
</dbReference>
<dbReference type="SMART" id="SM00797">
    <property type="entry name" value="AHS2"/>
    <property type="match status" value="1"/>
</dbReference>
<evidence type="ECO:0000313" key="5">
    <source>
        <dbReference type="EMBL" id="GAA1757326.1"/>
    </source>
</evidence>
<keyword evidence="3" id="KW-0067">ATP-binding</keyword>
<sequence>MLEILRAGALTTVQDLGRIGSAYLGVGRSGALDRPSLRLANRLVGNPEDAAGLEVTFGGLAVRAGCDLLLATAGAPTPVHIDGRAHDACAPLHLRAGQVLELGRPDCGVRTYVAIRGGIDVPPVLGSRATDLLSGIGPARLGDGDRIPLGTPNGPIPGVDHVAQRSLPPVVELRVVPGPRADWFTAAARRTFGETTYAVTAHADRIGVRLTGPALERSRTEELLSEGLVEGAVQVPADGQPLIFLADHPVTGGYPVIAVVHPDDLPYAGQVRPGQSVRFRWQAPISVPQ</sequence>
<dbReference type="Pfam" id="PF02626">
    <property type="entry name" value="CT_A_B"/>
    <property type="match status" value="1"/>
</dbReference>
<evidence type="ECO:0000256" key="1">
    <source>
        <dbReference type="ARBA" id="ARBA00022741"/>
    </source>
</evidence>
<dbReference type="Gene3D" id="2.40.100.10">
    <property type="entry name" value="Cyclophilin-like"/>
    <property type="match status" value="1"/>
</dbReference>
<comment type="caution">
    <text evidence="5">The sequence shown here is derived from an EMBL/GenBank/DDBJ whole genome shotgun (WGS) entry which is preliminary data.</text>
</comment>
<dbReference type="InterPro" id="IPR029000">
    <property type="entry name" value="Cyclophilin-like_dom_sf"/>
</dbReference>
<protein>
    <submittedName>
        <fullName evidence="5">Biotin-dependent carboxyltransferase family protein</fullName>
    </submittedName>
</protein>
<evidence type="ECO:0000313" key="6">
    <source>
        <dbReference type="Proteomes" id="UP001501475"/>
    </source>
</evidence>
<keyword evidence="6" id="KW-1185">Reference proteome</keyword>
<keyword evidence="2" id="KW-0378">Hydrolase</keyword>
<organism evidence="5 6">
    <name type="scientific">Nostocoides vanveenii</name>
    <dbReference type="NCBI Taxonomy" id="330835"/>
    <lineage>
        <taxon>Bacteria</taxon>
        <taxon>Bacillati</taxon>
        <taxon>Actinomycetota</taxon>
        <taxon>Actinomycetes</taxon>
        <taxon>Micrococcales</taxon>
        <taxon>Intrasporangiaceae</taxon>
        <taxon>Nostocoides</taxon>
    </lineage>
</organism>
<evidence type="ECO:0000259" key="4">
    <source>
        <dbReference type="SMART" id="SM00797"/>
    </source>
</evidence>
<dbReference type="Proteomes" id="UP001501475">
    <property type="component" value="Unassembled WGS sequence"/>
</dbReference>
<dbReference type="PANTHER" id="PTHR43309:SF3">
    <property type="entry name" value="5-OXOPROLINASE SUBUNIT C"/>
    <property type="match status" value="1"/>
</dbReference>
<dbReference type="RefSeq" id="WP_344064537.1">
    <property type="nucleotide sequence ID" value="NZ_BAAAPN010000041.1"/>
</dbReference>
<dbReference type="PANTHER" id="PTHR43309">
    <property type="entry name" value="5-OXOPROLINASE SUBUNIT C"/>
    <property type="match status" value="1"/>
</dbReference>
<name>A0ABN2KIN4_9MICO</name>
<proteinExistence type="predicted"/>
<evidence type="ECO:0000256" key="2">
    <source>
        <dbReference type="ARBA" id="ARBA00022801"/>
    </source>
</evidence>
<dbReference type="InterPro" id="IPR052708">
    <property type="entry name" value="PxpC"/>
</dbReference>
<accession>A0ABN2KIN4</accession>
<gene>
    <name evidence="5" type="ORF">GCM10009810_15990</name>
</gene>
<dbReference type="EMBL" id="BAAAPN010000041">
    <property type="protein sequence ID" value="GAA1757326.1"/>
    <property type="molecule type" value="Genomic_DNA"/>
</dbReference>